<sequence length="203" mass="22394">MSRDLARDVDEALQQDRYDLPLFLRFLKSYVMAGTQPDKKLLLGVLLQTLPRFQCSDFSACISLVPGHVQDAHYIEKELGLIYDLENYLSCGRFVQFWEVWGEAKDLLAAAPSFESQVRAGILVVVASTLEKVPVAKMATYLGVSPDQLPSTLSESARIAGDAILLLSCDAETVSFAKSIFNAPESDSNQQPLRFSDIVSIVS</sequence>
<dbReference type="EMBL" id="AUPL01002078">
    <property type="protein sequence ID" value="ESL10193.1"/>
    <property type="molecule type" value="Genomic_DNA"/>
</dbReference>
<dbReference type="Pfam" id="PF10075">
    <property type="entry name" value="CSN8_PSD8_EIF3K"/>
    <property type="match status" value="1"/>
</dbReference>
<organism evidence="2 3">
    <name type="scientific">Trypanosoma rangeli SC58</name>
    <dbReference type="NCBI Taxonomy" id="429131"/>
    <lineage>
        <taxon>Eukaryota</taxon>
        <taxon>Discoba</taxon>
        <taxon>Euglenozoa</taxon>
        <taxon>Kinetoplastea</taxon>
        <taxon>Metakinetoplastina</taxon>
        <taxon>Trypanosomatida</taxon>
        <taxon>Trypanosomatidae</taxon>
        <taxon>Trypanosoma</taxon>
        <taxon>Herpetosoma</taxon>
    </lineage>
</organism>
<dbReference type="GO" id="GO:0043022">
    <property type="term" value="F:ribosome binding"/>
    <property type="evidence" value="ECO:0007669"/>
    <property type="project" value="InterPro"/>
</dbReference>
<protein>
    <recommendedName>
        <fullName evidence="1">CSN8/PSMD8/EIF3K domain-containing protein</fullName>
    </recommendedName>
</protein>
<dbReference type="PANTHER" id="PTHR13022">
    <property type="entry name" value="EUKARYOTIC TRANSLATION INITIATION FACTOR 3 SUBUNIT 11"/>
    <property type="match status" value="1"/>
</dbReference>
<dbReference type="InterPro" id="IPR016024">
    <property type="entry name" value="ARM-type_fold"/>
</dbReference>
<dbReference type="InterPro" id="IPR033464">
    <property type="entry name" value="CSN8_PSD8_EIF3K"/>
</dbReference>
<evidence type="ECO:0000259" key="1">
    <source>
        <dbReference type="Pfam" id="PF10075"/>
    </source>
</evidence>
<dbReference type="OrthoDB" id="270109at2759"/>
<feature type="domain" description="CSN8/PSMD8/EIF3K" evidence="1">
    <location>
        <begin position="45"/>
        <end position="150"/>
    </location>
</feature>
<dbReference type="PANTHER" id="PTHR13022:SF0">
    <property type="entry name" value="EUKARYOTIC TRANSLATION INITIATION FACTOR 3 SUBUNIT K"/>
    <property type="match status" value="1"/>
</dbReference>
<dbReference type="Gene3D" id="1.25.40.250">
    <property type="entry name" value="ARM repeat, domain 1"/>
    <property type="match status" value="1"/>
</dbReference>
<dbReference type="Proteomes" id="UP000031737">
    <property type="component" value="Unassembled WGS sequence"/>
</dbReference>
<comment type="caution">
    <text evidence="2">The sequence shown here is derived from an EMBL/GenBank/DDBJ whole genome shotgun (WGS) entry which is preliminary data.</text>
</comment>
<evidence type="ECO:0000313" key="3">
    <source>
        <dbReference type="Proteomes" id="UP000031737"/>
    </source>
</evidence>
<name>A0A061J427_TRYRA</name>
<reference evidence="2 3" key="1">
    <citation type="submission" date="2013-07" db="EMBL/GenBank/DDBJ databases">
        <authorList>
            <person name="Stoco P.H."/>
            <person name="Wagner G."/>
            <person name="Gerber A."/>
            <person name="Zaha A."/>
            <person name="Thompson C."/>
            <person name="Bartholomeu D.C."/>
            <person name="Luckemeyer D.D."/>
            <person name="Bahia D."/>
            <person name="Loreto E."/>
            <person name="Prestes E.B."/>
            <person name="Lima F.M."/>
            <person name="Rodrigues-Luiz G."/>
            <person name="Vallejo G.A."/>
            <person name="Filho J.F."/>
            <person name="Monteiro K.M."/>
            <person name="Tyler K.M."/>
            <person name="de Almeida L.G."/>
            <person name="Ortiz M.F."/>
            <person name="Siervo M.A."/>
            <person name="de Moraes M.H."/>
            <person name="Cunha O.L."/>
            <person name="Mendonca-Neto R."/>
            <person name="Silva R."/>
            <person name="Teixeira S.M."/>
            <person name="Murta S.M."/>
            <person name="Sincero T.C."/>
            <person name="Mendes T.A."/>
            <person name="Urmenyi T.P."/>
            <person name="Silva V.G."/>
            <person name="da Rocha W.D."/>
            <person name="Andersson B."/>
            <person name="Romanha A.J."/>
            <person name="Steindel M."/>
            <person name="de Vasconcelos A.T."/>
            <person name="Grisard E.C."/>
        </authorList>
    </citation>
    <scope>NUCLEOTIDE SEQUENCE [LARGE SCALE GENOMIC DNA]</scope>
    <source>
        <strain evidence="2 3">SC58</strain>
    </source>
</reference>
<evidence type="ECO:0000313" key="2">
    <source>
        <dbReference type="EMBL" id="ESL10193.1"/>
    </source>
</evidence>
<accession>A0A061J427</accession>
<dbReference type="GO" id="GO:0006446">
    <property type="term" value="P:regulation of translational initiation"/>
    <property type="evidence" value="ECO:0007669"/>
    <property type="project" value="InterPro"/>
</dbReference>
<dbReference type="InterPro" id="IPR009374">
    <property type="entry name" value="eIF3k"/>
</dbReference>
<proteinExistence type="predicted"/>
<dbReference type="GO" id="GO:0003743">
    <property type="term" value="F:translation initiation factor activity"/>
    <property type="evidence" value="ECO:0007669"/>
    <property type="project" value="InterPro"/>
</dbReference>
<keyword evidence="3" id="KW-1185">Reference proteome</keyword>
<dbReference type="GO" id="GO:0005852">
    <property type="term" value="C:eukaryotic translation initiation factor 3 complex"/>
    <property type="evidence" value="ECO:0007669"/>
    <property type="project" value="InterPro"/>
</dbReference>
<dbReference type="SUPFAM" id="SSF48371">
    <property type="entry name" value="ARM repeat"/>
    <property type="match status" value="1"/>
</dbReference>
<dbReference type="VEuPathDB" id="TriTrypDB:TRSC58_02078"/>
<dbReference type="InterPro" id="IPR016020">
    <property type="entry name" value="Transl_init_fac_sub12_N_euk"/>
</dbReference>
<gene>
    <name evidence="2" type="ORF">TRSC58_02078</name>
</gene>
<dbReference type="AlphaFoldDB" id="A0A061J427"/>